<reference evidence="1 2" key="1">
    <citation type="submission" date="2015-04" db="EMBL/GenBank/DDBJ databases">
        <authorList>
            <person name="Syromyatnikov M.Y."/>
            <person name="Popov V.N."/>
        </authorList>
    </citation>
    <scope>NUCLEOTIDE SEQUENCE [LARGE SCALE GENOMIC DNA]</scope>
</reference>
<proteinExistence type="predicted"/>
<accession>A0A1J1J8K8</accession>
<name>A0A1J1J8K8_9DIPT</name>
<gene>
    <name evidence="1" type="ORF">CLUMA_CG021082</name>
</gene>
<evidence type="ECO:0000313" key="1">
    <source>
        <dbReference type="EMBL" id="CRL08124.1"/>
    </source>
</evidence>
<dbReference type="AlphaFoldDB" id="A0A1J1J8K8"/>
<dbReference type="Proteomes" id="UP000183832">
    <property type="component" value="Unassembled WGS sequence"/>
</dbReference>
<keyword evidence="2" id="KW-1185">Reference proteome</keyword>
<protein>
    <submittedName>
        <fullName evidence="1">CLUMA_CG021082, isoform A</fullName>
    </submittedName>
</protein>
<dbReference type="EMBL" id="CVRI01000074">
    <property type="protein sequence ID" value="CRL08124.1"/>
    <property type="molecule type" value="Genomic_DNA"/>
</dbReference>
<sequence>MGKLCSFQQLLAFQKKSFCHNHAFAAITVASTLENTIQLLSKTYENIPLHIPERQSLCINKPYADLLLVVIGFYTKKTAFEMYTALLTNPI</sequence>
<organism evidence="1 2">
    <name type="scientific">Clunio marinus</name>
    <dbReference type="NCBI Taxonomy" id="568069"/>
    <lineage>
        <taxon>Eukaryota</taxon>
        <taxon>Metazoa</taxon>
        <taxon>Ecdysozoa</taxon>
        <taxon>Arthropoda</taxon>
        <taxon>Hexapoda</taxon>
        <taxon>Insecta</taxon>
        <taxon>Pterygota</taxon>
        <taxon>Neoptera</taxon>
        <taxon>Endopterygota</taxon>
        <taxon>Diptera</taxon>
        <taxon>Nematocera</taxon>
        <taxon>Chironomoidea</taxon>
        <taxon>Chironomidae</taxon>
        <taxon>Clunio</taxon>
    </lineage>
</organism>
<evidence type="ECO:0000313" key="2">
    <source>
        <dbReference type="Proteomes" id="UP000183832"/>
    </source>
</evidence>